<protein>
    <submittedName>
        <fullName evidence="1">9744_t:CDS:1</fullName>
    </submittedName>
</protein>
<proteinExistence type="predicted"/>
<evidence type="ECO:0000313" key="1">
    <source>
        <dbReference type="EMBL" id="CAG8626048.1"/>
    </source>
</evidence>
<name>A0ACA9N1M6_9GLOM</name>
<dbReference type="Proteomes" id="UP000789920">
    <property type="component" value="Unassembled WGS sequence"/>
</dbReference>
<feature type="non-terminal residue" evidence="1">
    <location>
        <position position="1"/>
    </location>
</feature>
<reference evidence="1" key="1">
    <citation type="submission" date="2021-06" db="EMBL/GenBank/DDBJ databases">
        <authorList>
            <person name="Kallberg Y."/>
            <person name="Tangrot J."/>
            <person name="Rosling A."/>
        </authorList>
    </citation>
    <scope>NUCLEOTIDE SEQUENCE</scope>
    <source>
        <strain evidence="1">MA461A</strain>
    </source>
</reference>
<gene>
    <name evidence="1" type="ORF">RPERSI_LOCUS6911</name>
</gene>
<sequence length="75" mass="8573">QIEKSKAFTPFSSLQNPNLITTIALHLPRPHTYPKRVCDRRFNGILAYSFTGSRCYCYDLISGLLESSFHENSGY</sequence>
<organism evidence="1 2">
    <name type="scientific">Racocetra persica</name>
    <dbReference type="NCBI Taxonomy" id="160502"/>
    <lineage>
        <taxon>Eukaryota</taxon>
        <taxon>Fungi</taxon>
        <taxon>Fungi incertae sedis</taxon>
        <taxon>Mucoromycota</taxon>
        <taxon>Glomeromycotina</taxon>
        <taxon>Glomeromycetes</taxon>
        <taxon>Diversisporales</taxon>
        <taxon>Gigasporaceae</taxon>
        <taxon>Racocetra</taxon>
    </lineage>
</organism>
<dbReference type="EMBL" id="CAJVQC010011303">
    <property type="protein sequence ID" value="CAG8626048.1"/>
    <property type="molecule type" value="Genomic_DNA"/>
</dbReference>
<keyword evidence="2" id="KW-1185">Reference proteome</keyword>
<accession>A0ACA9N1M6</accession>
<evidence type="ECO:0000313" key="2">
    <source>
        <dbReference type="Proteomes" id="UP000789920"/>
    </source>
</evidence>
<comment type="caution">
    <text evidence="1">The sequence shown here is derived from an EMBL/GenBank/DDBJ whole genome shotgun (WGS) entry which is preliminary data.</text>
</comment>